<evidence type="ECO:0000259" key="4">
    <source>
        <dbReference type="PROSITE" id="PS51304"/>
    </source>
</evidence>
<dbReference type="SMART" id="SM00276">
    <property type="entry name" value="GLECT"/>
    <property type="match status" value="2"/>
</dbReference>
<protein>
    <recommendedName>
        <fullName evidence="3">Galectin</fullName>
    </recommendedName>
</protein>
<keyword evidence="1 3" id="KW-0430">Lectin</keyword>
<evidence type="ECO:0000313" key="6">
    <source>
        <dbReference type="Proteomes" id="UP000663828"/>
    </source>
</evidence>
<dbReference type="InterPro" id="IPR001079">
    <property type="entry name" value="Galectin_CRD"/>
</dbReference>
<proteinExistence type="predicted"/>
<dbReference type="EMBL" id="CAJNOR010006500">
    <property type="protein sequence ID" value="CAF1596803.1"/>
    <property type="molecule type" value="Genomic_DNA"/>
</dbReference>
<dbReference type="GO" id="GO:0030246">
    <property type="term" value="F:carbohydrate binding"/>
    <property type="evidence" value="ECO:0007669"/>
    <property type="project" value="UniProtKB-UniRule"/>
</dbReference>
<organism evidence="5 6">
    <name type="scientific">Adineta ricciae</name>
    <name type="common">Rotifer</name>
    <dbReference type="NCBI Taxonomy" id="249248"/>
    <lineage>
        <taxon>Eukaryota</taxon>
        <taxon>Metazoa</taxon>
        <taxon>Spiralia</taxon>
        <taxon>Gnathifera</taxon>
        <taxon>Rotifera</taxon>
        <taxon>Eurotatoria</taxon>
        <taxon>Bdelloidea</taxon>
        <taxon>Adinetida</taxon>
        <taxon>Adinetidae</taxon>
        <taxon>Adineta</taxon>
    </lineage>
</organism>
<evidence type="ECO:0000256" key="1">
    <source>
        <dbReference type="ARBA" id="ARBA00022734"/>
    </source>
</evidence>
<dbReference type="PANTHER" id="PTHR11346">
    <property type="entry name" value="GALECTIN"/>
    <property type="match status" value="1"/>
</dbReference>
<dbReference type="Gene3D" id="2.60.120.200">
    <property type="match status" value="2"/>
</dbReference>
<dbReference type="Proteomes" id="UP000663828">
    <property type="component" value="Unassembled WGS sequence"/>
</dbReference>
<feature type="domain" description="Galectin" evidence="4">
    <location>
        <begin position="17"/>
        <end position="141"/>
    </location>
</feature>
<evidence type="ECO:0000313" key="5">
    <source>
        <dbReference type="EMBL" id="CAF1596803.1"/>
    </source>
</evidence>
<dbReference type="PROSITE" id="PS51304">
    <property type="entry name" value="GALECTIN"/>
    <property type="match status" value="2"/>
</dbReference>
<dbReference type="CDD" id="cd00070">
    <property type="entry name" value="GLECT"/>
    <property type="match status" value="2"/>
</dbReference>
<keyword evidence="6" id="KW-1185">Reference proteome</keyword>
<dbReference type="SUPFAM" id="SSF49899">
    <property type="entry name" value="Concanavalin A-like lectins/glucanases"/>
    <property type="match status" value="2"/>
</dbReference>
<keyword evidence="2" id="KW-0677">Repeat</keyword>
<reference evidence="5" key="1">
    <citation type="submission" date="2021-02" db="EMBL/GenBank/DDBJ databases">
        <authorList>
            <person name="Nowell W R."/>
        </authorList>
    </citation>
    <scope>NUCLEOTIDE SEQUENCE</scope>
</reference>
<dbReference type="FunFam" id="2.60.120.200:FF:000124">
    <property type="entry name" value="Galectin-4"/>
    <property type="match status" value="1"/>
</dbReference>
<comment type="caution">
    <text evidence="5">The sequence shown here is derived from an EMBL/GenBank/DDBJ whole genome shotgun (WGS) entry which is preliminary data.</text>
</comment>
<gene>
    <name evidence="5" type="ORF">XAT740_LOCUS47206</name>
</gene>
<dbReference type="Pfam" id="PF00337">
    <property type="entry name" value="Gal-bind_lectin"/>
    <property type="match status" value="2"/>
</dbReference>
<dbReference type="InterPro" id="IPR013320">
    <property type="entry name" value="ConA-like_dom_sf"/>
</dbReference>
<evidence type="ECO:0000256" key="2">
    <source>
        <dbReference type="ARBA" id="ARBA00022737"/>
    </source>
</evidence>
<dbReference type="SMART" id="SM00908">
    <property type="entry name" value="Gal-bind_lectin"/>
    <property type="match status" value="2"/>
</dbReference>
<dbReference type="AlphaFoldDB" id="A0A816AJN1"/>
<evidence type="ECO:0000256" key="3">
    <source>
        <dbReference type="RuleBase" id="RU102079"/>
    </source>
</evidence>
<dbReference type="InterPro" id="IPR044156">
    <property type="entry name" value="Galectin-like"/>
</dbReference>
<dbReference type="PANTHER" id="PTHR11346:SF147">
    <property type="entry name" value="GALECTIN"/>
    <property type="match status" value="1"/>
</dbReference>
<sequence>MFPNMSFNTSFGLSVPYQTQIVPSLSNGTQIHVSGTPTGNRFEVNLKNHQDDIVLHFNPRLDDHTLVLNSAQRGSWGQEERQSLPFQRGVRFTLVITATDHSFRITVNNMHVCEFRQRTPMHLAQLVEVKGDIKLDSVQVTPGMIGNAFNTPMGFPQVGMSVPFSQPGHASFSFGGLNIGFGIPSVPTPTFSTGGVPSIQSCRIHVGSRIFVRGFIPANAQRFELNLLQGYNDSDDIAFHFNPRFDTRQIVKNHRQHGQWGHEENQSFPPYTPLMPGMQIDLQITCNPDRYTIYMNNNMIAEYFHKITPGSVMAIQYKGDISVTSIGQM</sequence>
<feature type="domain" description="Galectin" evidence="4">
    <location>
        <begin position="196"/>
        <end position="329"/>
    </location>
</feature>
<name>A0A816AJN1_ADIRI</name>
<accession>A0A816AJN1</accession>